<dbReference type="Gene3D" id="3.90.320.10">
    <property type="match status" value="1"/>
</dbReference>
<dbReference type="PANTHER" id="PTHR36531:SF2">
    <property type="entry name" value="CRISPR-ASSOCIATED EXONUCLEASE CAS4"/>
    <property type="match status" value="1"/>
</dbReference>
<reference evidence="2" key="1">
    <citation type="submission" date="2018-05" db="EMBL/GenBank/DDBJ databases">
        <authorList>
            <person name="Lanie J.A."/>
            <person name="Ng W.-L."/>
            <person name="Kazmierczak K.M."/>
            <person name="Andrzejewski T.M."/>
            <person name="Davidsen T.M."/>
            <person name="Wayne K.J."/>
            <person name="Tettelin H."/>
            <person name="Glass J.I."/>
            <person name="Rusch D."/>
            <person name="Podicherti R."/>
            <person name="Tsui H.-C.T."/>
            <person name="Winkler M.E."/>
        </authorList>
    </citation>
    <scope>NUCLEOTIDE SEQUENCE</scope>
</reference>
<feature type="domain" description="DUF83" evidence="1">
    <location>
        <begin position="131"/>
        <end position="194"/>
    </location>
</feature>
<dbReference type="PANTHER" id="PTHR36531">
    <property type="entry name" value="CRISPR-ASSOCIATED EXONUCLEASE CAS4"/>
    <property type="match status" value="1"/>
</dbReference>
<dbReference type="InterPro" id="IPR022765">
    <property type="entry name" value="Dna2/Cas4_DUF83"/>
</dbReference>
<dbReference type="AlphaFoldDB" id="A0A382JIB9"/>
<proteinExistence type="predicted"/>
<sequence length="205" mass="23981">MLGDRDFRTTIKNSIEAVGRELDYKIDLEDFGKIHVSEVTRCIRRSFYDRLDGLEPQRSRFSDLLGGMFRKLEYGSKPAQYSLDNLKLEGQADMIADDIVMIFKSVDVFPDDPFAKDILYMNACMWIYDKIDGVIIYINSKGKETSFSVTRDKKMFEETVRRVRTFEALLKEKKTPIVEPSIECSTCQYYERCFVHKRESKTINL</sequence>
<gene>
    <name evidence="2" type="ORF">METZ01_LOCUS263265</name>
</gene>
<name>A0A382JIB9_9ZZZZ</name>
<dbReference type="InterPro" id="IPR011604">
    <property type="entry name" value="PDDEXK-like_dom_sf"/>
</dbReference>
<evidence type="ECO:0000259" key="1">
    <source>
        <dbReference type="Pfam" id="PF01930"/>
    </source>
</evidence>
<protein>
    <recommendedName>
        <fullName evidence="1">DUF83 domain-containing protein</fullName>
    </recommendedName>
</protein>
<evidence type="ECO:0000313" key="2">
    <source>
        <dbReference type="EMBL" id="SVC10411.1"/>
    </source>
</evidence>
<dbReference type="InterPro" id="IPR051827">
    <property type="entry name" value="Cas4_exonuclease"/>
</dbReference>
<dbReference type="Pfam" id="PF01930">
    <property type="entry name" value="Cas_Cas4"/>
    <property type="match status" value="1"/>
</dbReference>
<feature type="non-terminal residue" evidence="2">
    <location>
        <position position="205"/>
    </location>
</feature>
<organism evidence="2">
    <name type="scientific">marine metagenome</name>
    <dbReference type="NCBI Taxonomy" id="408172"/>
    <lineage>
        <taxon>unclassified sequences</taxon>
        <taxon>metagenomes</taxon>
        <taxon>ecological metagenomes</taxon>
    </lineage>
</organism>
<dbReference type="EMBL" id="UINC01073775">
    <property type="protein sequence ID" value="SVC10411.1"/>
    <property type="molecule type" value="Genomic_DNA"/>
</dbReference>
<accession>A0A382JIB9</accession>